<dbReference type="PROSITE" id="PS50002">
    <property type="entry name" value="SH3"/>
    <property type="match status" value="1"/>
</dbReference>
<feature type="compositionally biased region" description="Polar residues" evidence="6">
    <location>
        <begin position="991"/>
        <end position="1020"/>
    </location>
</feature>
<feature type="repeat" description="ANK" evidence="4">
    <location>
        <begin position="112"/>
        <end position="144"/>
    </location>
</feature>
<feature type="domain" description="SAM" evidence="8">
    <location>
        <begin position="786"/>
        <end position="850"/>
    </location>
</feature>
<protein>
    <submittedName>
        <fullName evidence="9">Caskin-2</fullName>
    </submittedName>
</protein>
<dbReference type="SUPFAM" id="SSF47769">
    <property type="entry name" value="SAM/Pointed domain"/>
    <property type="match status" value="2"/>
</dbReference>
<dbReference type="InterPro" id="IPR001452">
    <property type="entry name" value="SH3_domain"/>
</dbReference>
<feature type="repeat" description="ANK" evidence="4">
    <location>
        <begin position="79"/>
        <end position="111"/>
    </location>
</feature>
<dbReference type="Pfam" id="PF07653">
    <property type="entry name" value="SH3_2"/>
    <property type="match status" value="1"/>
</dbReference>
<feature type="repeat" description="ANK" evidence="4">
    <location>
        <begin position="46"/>
        <end position="78"/>
    </location>
</feature>
<reference evidence="9" key="1">
    <citation type="journal article" date="2013" name="Genome Biol. Evol.">
        <title>Punctuated emergences of genetic and phenotypic innovations in eumetazoan, bilaterian, euteleostome, and hominidae ancestors.</title>
        <authorList>
            <person name="Wenger Y."/>
            <person name="Galliot B."/>
        </authorList>
    </citation>
    <scope>NUCLEOTIDE SEQUENCE</scope>
    <source>
        <tissue evidence="9">Whole animals</tissue>
    </source>
</reference>
<dbReference type="InterPro" id="IPR002110">
    <property type="entry name" value="Ankyrin_rpt"/>
</dbReference>
<dbReference type="SMART" id="SM00326">
    <property type="entry name" value="SH3"/>
    <property type="match status" value="1"/>
</dbReference>
<dbReference type="PROSITE" id="PS50088">
    <property type="entry name" value="ANK_REPEAT"/>
    <property type="match status" value="5"/>
</dbReference>
<dbReference type="InterPro" id="IPR001660">
    <property type="entry name" value="SAM"/>
</dbReference>
<feature type="region of interest" description="Disordered" evidence="6">
    <location>
        <begin position="420"/>
        <end position="467"/>
    </location>
</feature>
<dbReference type="PANTHER" id="PTHR24174">
    <property type="entry name" value="ANKYRIN REPEAT AND STERILE ALPHA MOTIF DOMAIN-CONTAINING PROTEIN 1"/>
    <property type="match status" value="1"/>
</dbReference>
<proteinExistence type="evidence at transcript level"/>
<dbReference type="InterPro" id="IPR033635">
    <property type="entry name" value="ANKS1/Caskin"/>
</dbReference>
<evidence type="ECO:0000256" key="3">
    <source>
        <dbReference type="ARBA" id="ARBA00023043"/>
    </source>
</evidence>
<feature type="repeat" description="ANK" evidence="4">
    <location>
        <begin position="181"/>
        <end position="213"/>
    </location>
</feature>
<feature type="compositionally biased region" description="Polar residues" evidence="6">
    <location>
        <begin position="876"/>
        <end position="893"/>
    </location>
</feature>
<evidence type="ECO:0000313" key="9">
    <source>
        <dbReference type="EMBL" id="CDG68404.1"/>
    </source>
</evidence>
<organism evidence="9">
    <name type="scientific">Hydra vulgaris</name>
    <name type="common">Hydra</name>
    <name type="synonym">Hydra attenuata</name>
    <dbReference type="NCBI Taxonomy" id="6087"/>
    <lineage>
        <taxon>Eukaryota</taxon>
        <taxon>Metazoa</taxon>
        <taxon>Cnidaria</taxon>
        <taxon>Hydrozoa</taxon>
        <taxon>Hydroidolina</taxon>
        <taxon>Anthoathecata</taxon>
        <taxon>Aplanulata</taxon>
        <taxon>Hydridae</taxon>
        <taxon>Hydra</taxon>
    </lineage>
</organism>
<dbReference type="SMART" id="SM00248">
    <property type="entry name" value="ANK"/>
    <property type="match status" value="6"/>
</dbReference>
<feature type="region of interest" description="Disordered" evidence="6">
    <location>
        <begin position="686"/>
        <end position="710"/>
    </location>
</feature>
<dbReference type="InterPro" id="IPR036028">
    <property type="entry name" value="SH3-like_dom_sf"/>
</dbReference>
<dbReference type="SUPFAM" id="SSF48403">
    <property type="entry name" value="Ankyrin repeat"/>
    <property type="match status" value="1"/>
</dbReference>
<dbReference type="SMART" id="SM00454">
    <property type="entry name" value="SAM"/>
    <property type="match status" value="2"/>
</dbReference>
<evidence type="ECO:0000256" key="2">
    <source>
        <dbReference type="ARBA" id="ARBA00022737"/>
    </source>
</evidence>
<dbReference type="Gene3D" id="1.10.150.50">
    <property type="entry name" value="Transcription Factor, Ets-1"/>
    <property type="match status" value="2"/>
</dbReference>
<dbReference type="InterPro" id="IPR036770">
    <property type="entry name" value="Ankyrin_rpt-contain_sf"/>
</dbReference>
<evidence type="ECO:0000259" key="7">
    <source>
        <dbReference type="PROSITE" id="PS50002"/>
    </source>
</evidence>
<dbReference type="AlphaFoldDB" id="T2M8G5"/>
<feature type="region of interest" description="Disordered" evidence="6">
    <location>
        <begin position="348"/>
        <end position="373"/>
    </location>
</feature>
<feature type="repeat" description="ANK" evidence="4">
    <location>
        <begin position="213"/>
        <end position="245"/>
    </location>
</feature>
<keyword evidence="2" id="KW-0677">Repeat</keyword>
<gene>
    <name evidence="9" type="primary">CASKIN2</name>
</gene>
<feature type="domain" description="SAM" evidence="8">
    <location>
        <begin position="710"/>
        <end position="773"/>
    </location>
</feature>
<dbReference type="PROSITE" id="PS50297">
    <property type="entry name" value="ANK_REP_REGION"/>
    <property type="match status" value="5"/>
</dbReference>
<dbReference type="InterPro" id="IPR013761">
    <property type="entry name" value="SAM/pointed_sf"/>
</dbReference>
<evidence type="ECO:0000256" key="4">
    <source>
        <dbReference type="PROSITE-ProRule" id="PRU00023"/>
    </source>
</evidence>
<dbReference type="EMBL" id="HAAD01002172">
    <property type="protein sequence ID" value="CDG68404.1"/>
    <property type="molecule type" value="mRNA"/>
</dbReference>
<feature type="compositionally biased region" description="Low complexity" evidence="6">
    <location>
        <begin position="1059"/>
        <end position="1080"/>
    </location>
</feature>
<dbReference type="Gene3D" id="2.30.30.40">
    <property type="entry name" value="SH3 Domains"/>
    <property type="match status" value="1"/>
</dbReference>
<feature type="domain" description="SH3" evidence="7">
    <location>
        <begin position="276"/>
        <end position="340"/>
    </location>
</feature>
<dbReference type="SUPFAM" id="SSF50044">
    <property type="entry name" value="SH3-domain"/>
    <property type="match status" value="1"/>
</dbReference>
<dbReference type="OrthoDB" id="6156898at2759"/>
<dbReference type="InterPro" id="IPR035497">
    <property type="entry name" value="Caskin1/2_SAM_1"/>
</dbReference>
<evidence type="ECO:0000256" key="5">
    <source>
        <dbReference type="PROSITE-ProRule" id="PRU00192"/>
    </source>
</evidence>
<feature type="compositionally biased region" description="Pro residues" evidence="6">
    <location>
        <begin position="925"/>
        <end position="935"/>
    </location>
</feature>
<accession>T2M8G5</accession>
<dbReference type="CDD" id="cd09497">
    <property type="entry name" value="SAM_caskin1_2_repeat1"/>
    <property type="match status" value="1"/>
</dbReference>
<dbReference type="PANTHER" id="PTHR24174:SF16">
    <property type="entry name" value="CASKIN-2"/>
    <property type="match status" value="1"/>
</dbReference>
<dbReference type="Pfam" id="PF12796">
    <property type="entry name" value="Ank_2"/>
    <property type="match status" value="3"/>
</dbReference>
<evidence type="ECO:0000259" key="8">
    <source>
        <dbReference type="PROSITE" id="PS50105"/>
    </source>
</evidence>
<feature type="compositionally biased region" description="Polar residues" evidence="6">
    <location>
        <begin position="453"/>
        <end position="467"/>
    </location>
</feature>
<sequence length="1159" mass="127719">MVKESDLMLAVKNNDGQRVRKYLHKFHKSGKKSLEKKLGINSTDSDGFTPLHHAALQGNVDILMAIIEMGGDPNGKDNKGMTPLHMASWAGKDEAVKCLLENKALPNLASFSGDTALHLAAQHGYSGCAKLLLASNADGTFRNRLLETPLDLACQYGHTQVVKQLLTNEMVTSVLLSPTNSSKSPLHLSAKSGHDDIVSLLLQHGVHVDDCSVEGTALHMAALYGKTEVARLLLKAGASVFKTNDKGLMPLDLVNKFTTSRAALEIKQMLREAAGEHIVYAKAVSDYSNQYDETSISFKCGETIAVLQRNHDGRWKGFVVGSKEEEIGFFPAMAVHVISERAISGCSLSPSTPSKSSRNSKTAPSSPVTPTKKHVGVVNIGNFDVLTLAKANTECSTPVIKQTAGGNVLTHLNSFKSNRSIEKQTSSDETNQPPLSPKLYKANLSPEKPLSPSLRQSKSMNGHTSRMNSDEIKRFRARVYSSGSPRPDNLKRLNHVSNPKSLYSSIEIPPGTSPLVHIPASDTVYTDVCHIVCNDSPKEVTKNNMSPSLNNISKENNSESPVIKSNQIKYFKSKDHNLVCNYEDMSGCFSPPAQDFHLRPSQIVPTSDYGSMCTTSSSSLEINDHQANHDELTDRIQYPSNKFYEKIHSFANGHEKSYNDCYDGGRTSTTNSSFSPSPPLNYRVNSNYENQDDTYYSNQNNDKEPEPSNNAEKQVLDWLNELKLTYYYDHFITNGFDMTSIHAITPEDLNSLEIMKTGHRKKLLSEIARLPANNLLPNEKPVVNYFFEENVREWLSNLNLLQYESNFVEGGFDDIDFIKDLDKSDLDMIDIKTIGHQKKLLMAVQRLHDLELTDILDRAVEVFVLANPIRNSSFRSDTSKTSGYINNLNNNKMSPSIDDLPPPPPPSSIQENNIQRIPHTSKKPVPAPIPKPKPSVKPINETINNSVDAIVNLRKGSVNSLPGELQGDQSEEVTSSKSRDLFKQMERRTSSAEQMTSPPSTMVRTSSIANSNIRKNSDITSAPPIVPPKQSVKKVPPPAPPKRSSSVSSNELPASQPFEPVLERVVSPPPVSETSPKMPSFTPPPPPRKIISAQTSSLPAPCLDLPLPPPELISPPNDEIEEPPTLKKKGDRGFEETDDILADIMADIDDFSAQLDSMF</sequence>
<keyword evidence="1 5" id="KW-0728">SH3 domain</keyword>
<dbReference type="PROSITE" id="PS50105">
    <property type="entry name" value="SAM_DOMAIN"/>
    <property type="match status" value="2"/>
</dbReference>
<evidence type="ECO:0000256" key="1">
    <source>
        <dbReference type="ARBA" id="ARBA00022443"/>
    </source>
</evidence>
<dbReference type="PRINTS" id="PR01415">
    <property type="entry name" value="ANKYRIN"/>
</dbReference>
<feature type="region of interest" description="Disordered" evidence="6">
    <location>
        <begin position="876"/>
        <end position="940"/>
    </location>
</feature>
<feature type="compositionally biased region" description="Basic and acidic residues" evidence="6">
    <location>
        <begin position="977"/>
        <end position="990"/>
    </location>
</feature>
<dbReference type="Pfam" id="PF00536">
    <property type="entry name" value="SAM_1"/>
    <property type="match status" value="2"/>
</dbReference>
<feature type="compositionally biased region" description="Low complexity" evidence="6">
    <location>
        <begin position="348"/>
        <end position="360"/>
    </location>
</feature>
<feature type="compositionally biased region" description="Polar residues" evidence="6">
    <location>
        <begin position="686"/>
        <end position="700"/>
    </location>
</feature>
<name>T2M8G5_HYDVU</name>
<dbReference type="Gene3D" id="1.25.40.20">
    <property type="entry name" value="Ankyrin repeat-containing domain"/>
    <property type="match status" value="3"/>
</dbReference>
<keyword evidence="3 4" id="KW-0040">ANK repeat</keyword>
<feature type="region of interest" description="Disordered" evidence="6">
    <location>
        <begin position="960"/>
        <end position="1133"/>
    </location>
</feature>
<evidence type="ECO:0000256" key="6">
    <source>
        <dbReference type="SAM" id="MobiDB-lite"/>
    </source>
</evidence>